<proteinExistence type="predicted"/>
<comment type="caution">
    <text evidence="2">The sequence shown here is derived from an EMBL/GenBank/DDBJ whole genome shotgun (WGS) entry which is preliminary data.</text>
</comment>
<keyword evidence="3" id="KW-1185">Reference proteome</keyword>
<dbReference type="Proteomes" id="UP000582837">
    <property type="component" value="Unassembled WGS sequence"/>
</dbReference>
<feature type="signal peptide" evidence="1">
    <location>
        <begin position="1"/>
        <end position="22"/>
    </location>
</feature>
<feature type="chain" id="PRO_5032391039" evidence="1">
    <location>
        <begin position="23"/>
        <end position="170"/>
    </location>
</feature>
<keyword evidence="1" id="KW-0732">Signal</keyword>
<evidence type="ECO:0000313" key="2">
    <source>
        <dbReference type="EMBL" id="MBB6068844.1"/>
    </source>
</evidence>
<dbReference type="RefSeq" id="WP_170031270.1">
    <property type="nucleotide sequence ID" value="NZ_JABDTL010000001.1"/>
</dbReference>
<accession>A0A841GUN4</accession>
<sequence>MRIVRLLMGSLLLAACASGGQAGSSTQPASSAGAGSQARVAEQVHSLEADPLQANAAQLRQRLFQYFVDSPDITIQVCSGALDPLARSRQNYSTEIFTQQLLSSGAFLIENPGMSRDQGAVHAAGVAGALKAYESILRAHPDARQPLLDELVQLRERGDMVAHVRSRMRC</sequence>
<evidence type="ECO:0000256" key="1">
    <source>
        <dbReference type="SAM" id="SignalP"/>
    </source>
</evidence>
<dbReference type="AlphaFoldDB" id="A0A841GUN4"/>
<gene>
    <name evidence="2" type="ORF">HNQ61_000455</name>
</gene>
<protein>
    <submittedName>
        <fullName evidence="2">Uncharacterized protein</fullName>
    </submittedName>
</protein>
<organism evidence="2 3">
    <name type="scientific">Longimicrobium terrae</name>
    <dbReference type="NCBI Taxonomy" id="1639882"/>
    <lineage>
        <taxon>Bacteria</taxon>
        <taxon>Pseudomonadati</taxon>
        <taxon>Gemmatimonadota</taxon>
        <taxon>Longimicrobiia</taxon>
        <taxon>Longimicrobiales</taxon>
        <taxon>Longimicrobiaceae</taxon>
        <taxon>Longimicrobium</taxon>
    </lineage>
</organism>
<dbReference type="PROSITE" id="PS51257">
    <property type="entry name" value="PROKAR_LIPOPROTEIN"/>
    <property type="match status" value="1"/>
</dbReference>
<evidence type="ECO:0000313" key="3">
    <source>
        <dbReference type="Proteomes" id="UP000582837"/>
    </source>
</evidence>
<dbReference type="EMBL" id="JACHIA010000001">
    <property type="protein sequence ID" value="MBB6068844.1"/>
    <property type="molecule type" value="Genomic_DNA"/>
</dbReference>
<reference evidence="2 3" key="1">
    <citation type="submission" date="2020-08" db="EMBL/GenBank/DDBJ databases">
        <title>Genomic Encyclopedia of Type Strains, Phase IV (KMG-IV): sequencing the most valuable type-strain genomes for metagenomic binning, comparative biology and taxonomic classification.</title>
        <authorList>
            <person name="Goeker M."/>
        </authorList>
    </citation>
    <scope>NUCLEOTIDE SEQUENCE [LARGE SCALE GENOMIC DNA]</scope>
    <source>
        <strain evidence="2 3">DSM 29007</strain>
    </source>
</reference>
<name>A0A841GUN4_9BACT</name>